<dbReference type="Pfam" id="PF00899">
    <property type="entry name" value="ThiF"/>
    <property type="match status" value="1"/>
</dbReference>
<dbReference type="PANTHER" id="PTHR10953:SF102">
    <property type="entry name" value="ADENYLYLTRANSFERASE AND SULFURTRANSFERASE MOCS3"/>
    <property type="match status" value="1"/>
</dbReference>
<name>A0A1N7L330_9RHOB</name>
<feature type="transmembrane region" description="Helical" evidence="2">
    <location>
        <begin position="57"/>
        <end position="75"/>
    </location>
</feature>
<sequence length="350" mass="35959">MLWGLVAGLVLLGIGLRLPWRGIVGLIALVWLGGMIAHLSLPRGHGLLRALGGDAQIWAIAGCVGALGLGYAGLVRMARARARARARPARRAPAGAFTDAELERYSRHILLREIGGPGQGRLAAANVLVVGAGGLGAPVLLYLAAAGVGRIAVVDGDKVENSNLQRQVIHPDAALGSPKALSAARAMVAQNPFVRPEPHVTRLEPANAADLIAGRDLVLDCTDSYATRDLINRTAAGLGVPVIWGGLSPWEGMVALSDPARGAPCFACAFPEPPAPGLAPDCAAVGVFSALPGVIGTQMAAAALRHLTGAGDSLAGRLILHDGLSGRTREMRLARRTGCPVCAATARPSE</sequence>
<dbReference type="GO" id="GO:0008641">
    <property type="term" value="F:ubiquitin-like modifier activating enzyme activity"/>
    <property type="evidence" value="ECO:0007669"/>
    <property type="project" value="InterPro"/>
</dbReference>
<dbReference type="Proteomes" id="UP000186098">
    <property type="component" value="Unassembled WGS sequence"/>
</dbReference>
<dbReference type="GO" id="GO:0004792">
    <property type="term" value="F:thiosulfate-cyanide sulfurtransferase activity"/>
    <property type="evidence" value="ECO:0007669"/>
    <property type="project" value="TreeGrafter"/>
</dbReference>
<keyword evidence="4" id="KW-0808">Transferase</keyword>
<dbReference type="Gene3D" id="3.40.50.720">
    <property type="entry name" value="NAD(P)-binding Rossmann-like Domain"/>
    <property type="match status" value="1"/>
</dbReference>
<reference evidence="5" key="1">
    <citation type="submission" date="2017-01" db="EMBL/GenBank/DDBJ databases">
        <authorList>
            <person name="Varghese N."/>
            <person name="Submissions S."/>
        </authorList>
    </citation>
    <scope>NUCLEOTIDE SEQUENCE [LARGE SCALE GENOMIC DNA]</scope>
    <source>
        <strain evidence="5">DSM 18714</strain>
    </source>
</reference>
<protein>
    <submittedName>
        <fullName evidence="4">Molybdopterin or thiamine biosynthesis adenylyltransferase</fullName>
    </submittedName>
</protein>
<dbReference type="RefSeq" id="WP_076364310.1">
    <property type="nucleotide sequence ID" value="NZ_FTOM01000002.1"/>
</dbReference>
<accession>A0A1N7L330</accession>
<comment type="similarity">
    <text evidence="1">Belongs to the HesA/MoeB/ThiF family.</text>
</comment>
<dbReference type="STRING" id="407234.SAMN05421795_102496"/>
<dbReference type="AlphaFoldDB" id="A0A1N7L330"/>
<dbReference type="OrthoDB" id="9804286at2"/>
<keyword evidence="2" id="KW-1133">Transmembrane helix</keyword>
<dbReference type="EMBL" id="FTOM01000002">
    <property type="protein sequence ID" value="SIS68275.1"/>
    <property type="molecule type" value="Genomic_DNA"/>
</dbReference>
<evidence type="ECO:0000259" key="3">
    <source>
        <dbReference type="Pfam" id="PF00899"/>
    </source>
</evidence>
<dbReference type="GO" id="GO:0005829">
    <property type="term" value="C:cytosol"/>
    <property type="evidence" value="ECO:0007669"/>
    <property type="project" value="TreeGrafter"/>
</dbReference>
<dbReference type="InterPro" id="IPR045886">
    <property type="entry name" value="ThiF/MoeB/HesA"/>
</dbReference>
<proteinExistence type="inferred from homology"/>
<dbReference type="GO" id="GO:0016779">
    <property type="term" value="F:nucleotidyltransferase activity"/>
    <property type="evidence" value="ECO:0007669"/>
    <property type="project" value="UniProtKB-KW"/>
</dbReference>
<dbReference type="GO" id="GO:0008146">
    <property type="term" value="F:sulfotransferase activity"/>
    <property type="evidence" value="ECO:0007669"/>
    <property type="project" value="TreeGrafter"/>
</dbReference>
<keyword evidence="2" id="KW-0472">Membrane</keyword>
<keyword evidence="2" id="KW-0812">Transmembrane</keyword>
<feature type="transmembrane region" description="Helical" evidence="2">
    <location>
        <begin position="122"/>
        <end position="145"/>
    </location>
</feature>
<keyword evidence="5" id="KW-1185">Reference proteome</keyword>
<dbReference type="InterPro" id="IPR000594">
    <property type="entry name" value="ThiF_NAD_FAD-bd"/>
</dbReference>
<dbReference type="PANTHER" id="PTHR10953">
    <property type="entry name" value="UBIQUITIN-ACTIVATING ENZYME E1"/>
    <property type="match status" value="1"/>
</dbReference>
<evidence type="ECO:0000313" key="4">
    <source>
        <dbReference type="EMBL" id="SIS68275.1"/>
    </source>
</evidence>
<evidence type="ECO:0000256" key="2">
    <source>
        <dbReference type="SAM" id="Phobius"/>
    </source>
</evidence>
<organism evidence="4 5">
    <name type="scientific">Phaeovulum vinaykumarii</name>
    <dbReference type="NCBI Taxonomy" id="407234"/>
    <lineage>
        <taxon>Bacteria</taxon>
        <taxon>Pseudomonadati</taxon>
        <taxon>Pseudomonadota</taxon>
        <taxon>Alphaproteobacteria</taxon>
        <taxon>Rhodobacterales</taxon>
        <taxon>Paracoccaceae</taxon>
        <taxon>Phaeovulum</taxon>
    </lineage>
</organism>
<keyword evidence="4" id="KW-0548">Nucleotidyltransferase</keyword>
<gene>
    <name evidence="4" type="ORF">SAMN05421795_102496</name>
</gene>
<evidence type="ECO:0000313" key="5">
    <source>
        <dbReference type="Proteomes" id="UP000186098"/>
    </source>
</evidence>
<feature type="transmembrane region" description="Helical" evidence="2">
    <location>
        <begin position="18"/>
        <end position="37"/>
    </location>
</feature>
<dbReference type="FunFam" id="3.40.50.720:FF:000080">
    <property type="entry name" value="Thiazole biosynthesis adenylyltransferase ThiF"/>
    <property type="match status" value="1"/>
</dbReference>
<dbReference type="SUPFAM" id="SSF69572">
    <property type="entry name" value="Activating enzymes of the ubiquitin-like proteins"/>
    <property type="match status" value="1"/>
</dbReference>
<evidence type="ECO:0000256" key="1">
    <source>
        <dbReference type="ARBA" id="ARBA00009919"/>
    </source>
</evidence>
<dbReference type="InterPro" id="IPR035985">
    <property type="entry name" value="Ubiquitin-activating_enz"/>
</dbReference>
<feature type="domain" description="THIF-type NAD/FAD binding fold" evidence="3">
    <location>
        <begin position="105"/>
        <end position="341"/>
    </location>
</feature>
<dbReference type="CDD" id="cd00757">
    <property type="entry name" value="ThiF_MoeB_HesA_family"/>
    <property type="match status" value="1"/>
</dbReference>